<evidence type="ECO:0000256" key="3">
    <source>
        <dbReference type="ARBA" id="ARBA00024020"/>
    </source>
</evidence>
<feature type="repeat" description="TPR" evidence="4">
    <location>
        <begin position="419"/>
        <end position="452"/>
    </location>
</feature>
<keyword evidence="2 4" id="KW-0802">TPR repeat</keyword>
<comment type="caution">
    <text evidence="5">The sequence shown here is derived from an EMBL/GenBank/DDBJ whole genome shotgun (WGS) entry which is preliminary data.</text>
</comment>
<name>A0A2A2L1W7_9BILA</name>
<evidence type="ECO:0000313" key="5">
    <source>
        <dbReference type="EMBL" id="PAV80145.1"/>
    </source>
</evidence>
<accession>A0A2A2L1W7</accession>
<dbReference type="InterPro" id="IPR019734">
    <property type="entry name" value="TPR_rpt"/>
</dbReference>
<dbReference type="Pfam" id="PF13181">
    <property type="entry name" value="TPR_8"/>
    <property type="match status" value="1"/>
</dbReference>
<evidence type="ECO:0000256" key="2">
    <source>
        <dbReference type="ARBA" id="ARBA00022803"/>
    </source>
</evidence>
<dbReference type="SMART" id="SM00028">
    <property type="entry name" value="TPR"/>
    <property type="match status" value="4"/>
</dbReference>
<dbReference type="AlphaFoldDB" id="A0A2A2L1W7"/>
<dbReference type="PROSITE" id="PS50005">
    <property type="entry name" value="TPR"/>
    <property type="match status" value="3"/>
</dbReference>
<keyword evidence="1" id="KW-0677">Repeat</keyword>
<dbReference type="EMBL" id="LIAE01007310">
    <property type="protein sequence ID" value="PAV80145.1"/>
    <property type="molecule type" value="Genomic_DNA"/>
</dbReference>
<dbReference type="InterPro" id="IPR011990">
    <property type="entry name" value="TPR-like_helical_dom_sf"/>
</dbReference>
<gene>
    <name evidence="5" type="ORF">WR25_19934</name>
</gene>
<proteinExistence type="inferred from homology"/>
<dbReference type="SUPFAM" id="SSF48452">
    <property type="entry name" value="TPR-like"/>
    <property type="match status" value="2"/>
</dbReference>
<dbReference type="PANTHER" id="PTHR16193">
    <property type="entry name" value="TETRATRICOPEPTIDE REPEAT PROTEIN 27"/>
    <property type="match status" value="1"/>
</dbReference>
<evidence type="ECO:0000313" key="6">
    <source>
        <dbReference type="Proteomes" id="UP000218231"/>
    </source>
</evidence>
<dbReference type="STRING" id="2018661.A0A2A2L1W7"/>
<dbReference type="Gene3D" id="1.25.40.10">
    <property type="entry name" value="Tetratricopeptide repeat domain"/>
    <property type="match status" value="2"/>
</dbReference>
<dbReference type="Proteomes" id="UP000218231">
    <property type="component" value="Unassembled WGS sequence"/>
</dbReference>
<sequence>MPEDTVNDFSNLLKDVVLANFCGASGAESSTLSDDDPIEVGLLKTFWLTRGLTGMKRAQSILESEAGNSLDALQKFRYNFLLQRLLSEPSIELKAKIEDFSQRVDFSRLNAENSAQFHLEQTQAALFYREFNKAAEFLKLATEKCGLKSELVGRLGKRTRFQQKELAQLVLDTVSTESSSDSALEVDEDLPPNCVLNDDTLLEKVELTSSDGVKREAESGQLSALQLACLLLEAQLEMKSQPRDELTFERVNAYLDLIISSRRSWAVQSAALTLRCELERRSNRKVERACQQAEALKNANAYFGKESTPLPSDVLSRRASLALACGVLPFWELRILHSAILKSLGCTSEALLEFESLQMWDEVIQCYQSMGQLEKAESLICRLLEERPSDSNLYVHLGDITQQQKYYEKAIEISNDRNSRARRSLGHMLLQNHKYEEAYGHLRRSLELQPIQLGVWFNAGHCAWKLENYQDAITCYMRCVNLEPDHFEAWNNLSAAFIRSGQKERAFKLLQEALKFNYEHANIWENYMILAVDVGEIGQAITAFHRLLDLKGKQKDDEVLEVLAKETLNREAKAQTPEEIKEVNRLKNELIKLYGRVSSTQNLSWKAWLQYALLKKPSDESPSQITEFEKYVQLLERAITAMNSEQETPIDQVVKLQFLLAEERVQLAKVKGSEDALKQAKFRSKMALNTLESNLEKRKKEAGDNLKDENFEEHLKQVRQKVEELEN</sequence>
<evidence type="ECO:0000256" key="4">
    <source>
        <dbReference type="PROSITE-ProRule" id="PRU00339"/>
    </source>
</evidence>
<keyword evidence="6" id="KW-1185">Reference proteome</keyword>
<dbReference type="Pfam" id="PF12895">
    <property type="entry name" value="ANAPC3"/>
    <property type="match status" value="1"/>
</dbReference>
<dbReference type="OrthoDB" id="1936594at2759"/>
<protein>
    <submittedName>
        <fullName evidence="5">Uncharacterized protein</fullName>
    </submittedName>
</protein>
<comment type="similarity">
    <text evidence="3">Belongs to the TTC27 family.</text>
</comment>
<evidence type="ECO:0000256" key="1">
    <source>
        <dbReference type="ARBA" id="ARBA00022737"/>
    </source>
</evidence>
<dbReference type="InterPro" id="IPR044244">
    <property type="entry name" value="TTC27/Emw1"/>
</dbReference>
<feature type="repeat" description="TPR" evidence="4">
    <location>
        <begin position="453"/>
        <end position="486"/>
    </location>
</feature>
<organism evidence="5 6">
    <name type="scientific">Diploscapter pachys</name>
    <dbReference type="NCBI Taxonomy" id="2018661"/>
    <lineage>
        <taxon>Eukaryota</taxon>
        <taxon>Metazoa</taxon>
        <taxon>Ecdysozoa</taxon>
        <taxon>Nematoda</taxon>
        <taxon>Chromadorea</taxon>
        <taxon>Rhabditida</taxon>
        <taxon>Rhabditina</taxon>
        <taxon>Rhabditomorpha</taxon>
        <taxon>Rhabditoidea</taxon>
        <taxon>Rhabditidae</taxon>
        <taxon>Diploscapter</taxon>
    </lineage>
</organism>
<feature type="repeat" description="TPR" evidence="4">
    <location>
        <begin position="487"/>
        <end position="520"/>
    </location>
</feature>
<reference evidence="5 6" key="1">
    <citation type="journal article" date="2017" name="Curr. Biol.">
        <title>Genome architecture and evolution of a unichromosomal asexual nematode.</title>
        <authorList>
            <person name="Fradin H."/>
            <person name="Zegar C."/>
            <person name="Gutwein M."/>
            <person name="Lucas J."/>
            <person name="Kovtun M."/>
            <person name="Corcoran D."/>
            <person name="Baugh L.R."/>
            <person name="Kiontke K."/>
            <person name="Gunsalus K."/>
            <person name="Fitch D.H."/>
            <person name="Piano F."/>
        </authorList>
    </citation>
    <scope>NUCLEOTIDE SEQUENCE [LARGE SCALE GENOMIC DNA]</scope>
    <source>
        <strain evidence="5">PF1309</strain>
    </source>
</reference>
<dbReference type="PANTHER" id="PTHR16193:SF0">
    <property type="entry name" value="TETRATRICOPEPTIDE REPEAT PROTEIN 27"/>
    <property type="match status" value="1"/>
</dbReference>